<keyword evidence="4 6" id="KW-0804">Transcription</keyword>
<evidence type="ECO:0000259" key="10">
    <source>
        <dbReference type="Pfam" id="PF04560"/>
    </source>
</evidence>
<gene>
    <name evidence="6" type="primary">rpoB</name>
    <name evidence="15" type="ORF">CfP315_0228</name>
</gene>
<evidence type="ECO:0000256" key="5">
    <source>
        <dbReference type="ARBA" id="ARBA00048552"/>
    </source>
</evidence>
<dbReference type="GO" id="GO:0032549">
    <property type="term" value="F:ribonucleoside binding"/>
    <property type="evidence" value="ECO:0007669"/>
    <property type="project" value="InterPro"/>
</dbReference>
<dbReference type="InterPro" id="IPR019462">
    <property type="entry name" value="DNA-dir_RNA_pol_bsu_external_1"/>
</dbReference>
<organism evidence="15">
    <name type="scientific">Candidatus Improbicoccus pseudotrichonymphae</name>
    <dbReference type="NCBI Taxonomy" id="3033792"/>
    <lineage>
        <taxon>Bacteria</taxon>
        <taxon>Bacillati</taxon>
        <taxon>Bacillota</taxon>
        <taxon>Clostridia</taxon>
        <taxon>Candidatus Improbicoccus</taxon>
    </lineage>
</organism>
<dbReference type="NCBIfam" id="NF001616">
    <property type="entry name" value="PRK00405.1"/>
    <property type="match status" value="1"/>
</dbReference>
<dbReference type="InterPro" id="IPR007641">
    <property type="entry name" value="RNA_pol_Rpb2_7"/>
</dbReference>
<dbReference type="GO" id="GO:0000428">
    <property type="term" value="C:DNA-directed RNA polymerase complex"/>
    <property type="evidence" value="ECO:0007669"/>
    <property type="project" value="UniProtKB-KW"/>
</dbReference>
<dbReference type="InterPro" id="IPR010243">
    <property type="entry name" value="RNA_pol_bsu_bac"/>
</dbReference>
<dbReference type="Pfam" id="PF04563">
    <property type="entry name" value="RNA_pol_Rpb2_1"/>
    <property type="match status" value="1"/>
</dbReference>
<dbReference type="HAMAP" id="MF_01321">
    <property type="entry name" value="RNApol_bact_RpoB"/>
    <property type="match status" value="1"/>
</dbReference>
<dbReference type="GO" id="GO:0003899">
    <property type="term" value="F:DNA-directed RNA polymerase activity"/>
    <property type="evidence" value="ECO:0007669"/>
    <property type="project" value="UniProtKB-UniRule"/>
</dbReference>
<dbReference type="KEGG" id="ips:CfP315_0228"/>
<proteinExistence type="inferred from homology"/>
<comment type="catalytic activity">
    <reaction evidence="5 6 8">
        <text>RNA(n) + a ribonucleoside 5'-triphosphate = RNA(n+1) + diphosphate</text>
        <dbReference type="Rhea" id="RHEA:21248"/>
        <dbReference type="Rhea" id="RHEA-COMP:14527"/>
        <dbReference type="Rhea" id="RHEA-COMP:17342"/>
        <dbReference type="ChEBI" id="CHEBI:33019"/>
        <dbReference type="ChEBI" id="CHEBI:61557"/>
        <dbReference type="ChEBI" id="CHEBI:140395"/>
        <dbReference type="EC" id="2.7.7.6"/>
    </reaction>
</comment>
<accession>A0AA48HUR0</accession>
<evidence type="ECO:0000256" key="6">
    <source>
        <dbReference type="HAMAP-Rule" id="MF_01321"/>
    </source>
</evidence>
<dbReference type="Gene3D" id="2.40.50.100">
    <property type="match status" value="1"/>
</dbReference>
<dbReference type="Pfam" id="PF10385">
    <property type="entry name" value="RNA_pol_Rpb2_45"/>
    <property type="match status" value="1"/>
</dbReference>
<feature type="domain" description="RNA polymerase Rpb2" evidence="10">
    <location>
        <begin position="1090"/>
        <end position="1165"/>
    </location>
</feature>
<dbReference type="Gene3D" id="2.40.50.150">
    <property type="match status" value="1"/>
</dbReference>
<dbReference type="InterPro" id="IPR014724">
    <property type="entry name" value="RNA_pol_RPB2_OB-fold"/>
</dbReference>
<keyword evidence="3 6" id="KW-0548">Nucleotidyltransferase</keyword>
<name>A0AA48HUR0_9FIRM</name>
<dbReference type="Gene3D" id="3.90.1100.10">
    <property type="match status" value="1"/>
</dbReference>
<evidence type="ECO:0000256" key="4">
    <source>
        <dbReference type="ARBA" id="ARBA00023163"/>
    </source>
</evidence>
<feature type="domain" description="DNA-directed RNA polymerase beta subunit external 1" evidence="14">
    <location>
        <begin position="573"/>
        <end position="640"/>
    </location>
</feature>
<sequence length="1216" mass="137283">MKVTSLFFGDTERITFKENSESILEIPDLIAHQKESYEWFLNEGLDRVLKEVSGVSDFENNLVLDYRGFTLSTESIFTPEECKRKDISYCAPLRVKVRLWNNLKNEVKDSEIFIGDLPLMTENKTFIINGIERVIIAQLVRSPGCYFKKVYDKNNGQPLYMANVIPGRGAWIEYESDSMGVFYVRIDKNRKIPLTCFIRVLGLSTDEEIIDYFGENEFIRNTFEKDISKNTEEALFEFYRKIRSGDPPSIDNIQSFVNGMFFDQRRYDTSDVGRYKLNKKLSLRHRIKNRIVSREIVSSLTGEILADVGDLITDEKALEIEKNGVSEVFVKVQDGEYRVISSGFVDINDFVSFDAKKECGIDEFVKHNVLVEIIRKYSSDEDKLKKEIKDSKFSLCPRHITVDDIFASINYLLGLHHGIGNFDDIDHLGNRRIRLIGELLQAQVRSGFAKLERVIRERMTMQSQDLDTITPHSLINIRPIISAIKDFFNSSPLSQFMDQVNPLSSIAHRRRLSAIGPGGLSKDRAGFEVRDVHYTHYGRICPIETPEGINIGLISYLAVYARVNKYGFIEAPYRIVDKKTNSVTDEIIYLSADEEDEYTIAQANEPLDEHGRFINSKINCRRRDDFVEVTKEQVDLMDVSPKMAVSVSTAMIPFLENDDAIRTLMGANMQKQAVPLIYSKAPSVATGIEYKAGTDSGACVIAPENGVVLKVDAKKIEVEFDSDTKKTYELIKYGRTNQSTCFNQKAIVEKGQRFSKGQVLIDGPAMENGEISLGRDVIVGFMPWEGFNYEDAVLISEEMVKKDIFTSIHIEEYVLEARGTKLGPEEITRDIPNVNEDSLKDLDENGVVRIGAQVTSGDILVGKITPKGETELTSEERLLRAIFGEKSREVRDTSLRVPHGEGGIVISIKVMEKDQNREEMPTGIDKIVKCCVANKRKINVGDKVAGRHGNKGVVSRILPVEDMPYLPDGTPLDIVLNPLGVPARMNIGQILESHLGLAAKSLNWKVVSPVFENIKEEKIFECLESAGYPEDGKIYLRDGRTGEFFDNPVMVGVMYYLKLHHLVDDKIHARSTGPYSLVTQQPLGGKSRFGGQRLGEMEVWALEAYGAAHTLQEMLTIKSDDITGRVNTYEAIVKGQNIPRPGVPESFKVLIKELQSLGLDISVLDKNNKVIDFISESEEESAKLGLGQQNDGVSKDVDKIFKKNEEMSNSYVEKMW</sequence>
<evidence type="ECO:0000256" key="2">
    <source>
        <dbReference type="ARBA" id="ARBA00022679"/>
    </source>
</evidence>
<evidence type="ECO:0000259" key="9">
    <source>
        <dbReference type="Pfam" id="PF00562"/>
    </source>
</evidence>
<dbReference type="PROSITE" id="PS01166">
    <property type="entry name" value="RNA_POL_BETA"/>
    <property type="match status" value="1"/>
</dbReference>
<dbReference type="InterPro" id="IPR007120">
    <property type="entry name" value="DNA-dir_RNAP_su2_dom"/>
</dbReference>
<feature type="domain" description="RNA polymerase beta subunit protrusion" evidence="12">
    <location>
        <begin position="75"/>
        <end position="480"/>
    </location>
</feature>
<dbReference type="Pfam" id="PF04565">
    <property type="entry name" value="RNA_pol_Rpb2_3"/>
    <property type="match status" value="1"/>
</dbReference>
<dbReference type="InterPro" id="IPR007645">
    <property type="entry name" value="RNA_pol_Rpb2_3"/>
</dbReference>
<dbReference type="PANTHER" id="PTHR20856">
    <property type="entry name" value="DNA-DIRECTED RNA POLYMERASE I SUBUNIT 2"/>
    <property type="match status" value="1"/>
</dbReference>
<dbReference type="GO" id="GO:0003677">
    <property type="term" value="F:DNA binding"/>
    <property type="evidence" value="ECO:0007669"/>
    <property type="project" value="UniProtKB-UniRule"/>
</dbReference>
<dbReference type="SUPFAM" id="SSF64484">
    <property type="entry name" value="beta and beta-prime subunits of DNA dependent RNA-polymerase"/>
    <property type="match status" value="1"/>
</dbReference>
<dbReference type="GO" id="GO:0006351">
    <property type="term" value="P:DNA-templated transcription"/>
    <property type="evidence" value="ECO:0007669"/>
    <property type="project" value="UniProtKB-UniRule"/>
</dbReference>
<dbReference type="EC" id="2.7.7.6" evidence="6 8"/>
<dbReference type="AlphaFoldDB" id="A0AA48HUR0"/>
<feature type="domain" description="RNA polymerase Rpb2" evidence="11">
    <location>
        <begin position="141"/>
        <end position="293"/>
    </location>
</feature>
<dbReference type="NCBIfam" id="TIGR02013">
    <property type="entry name" value="rpoB"/>
    <property type="match status" value="1"/>
</dbReference>
<dbReference type="CDD" id="cd00653">
    <property type="entry name" value="RNA_pol_B_RPB2"/>
    <property type="match status" value="1"/>
</dbReference>
<dbReference type="Gene3D" id="3.90.1800.10">
    <property type="entry name" value="RNA polymerase alpha subunit dimerisation domain"/>
    <property type="match status" value="1"/>
</dbReference>
<feature type="domain" description="RNA polymerase Rpb2" evidence="13">
    <location>
        <begin position="495"/>
        <end position="563"/>
    </location>
</feature>
<dbReference type="InterPro" id="IPR037034">
    <property type="entry name" value="RNA_pol_Rpb2_2_sf"/>
</dbReference>
<dbReference type="Gene3D" id="2.30.150.10">
    <property type="entry name" value="DNA-directed RNA polymerase, beta subunit, external 1 domain"/>
    <property type="match status" value="1"/>
</dbReference>
<dbReference type="Pfam" id="PF04560">
    <property type="entry name" value="RNA_pol_Rpb2_7"/>
    <property type="match status" value="1"/>
</dbReference>
<evidence type="ECO:0000256" key="1">
    <source>
        <dbReference type="ARBA" id="ARBA00022478"/>
    </source>
</evidence>
<comment type="similarity">
    <text evidence="6 7">Belongs to the RNA polymerase beta chain family.</text>
</comment>
<feature type="domain" description="RNA polymerase Rpb2" evidence="11">
    <location>
        <begin position="398"/>
        <end position="434"/>
    </location>
</feature>
<comment type="function">
    <text evidence="6 8">DNA-dependent RNA polymerase catalyzes the transcription of DNA into RNA using the four ribonucleoside triphosphates as substrates.</text>
</comment>
<dbReference type="InterPro" id="IPR042107">
    <property type="entry name" value="DNA-dir_RNA_pol_bsu_ext_1_sf"/>
</dbReference>
<dbReference type="InterPro" id="IPR007644">
    <property type="entry name" value="RNA_pol_bsu_protrusion"/>
</dbReference>
<evidence type="ECO:0000256" key="8">
    <source>
        <dbReference type="RuleBase" id="RU363031"/>
    </source>
</evidence>
<dbReference type="InterPro" id="IPR007121">
    <property type="entry name" value="RNA_pol_bsu_CS"/>
</dbReference>
<protein>
    <recommendedName>
        <fullName evidence="6 8">DNA-directed RNA polymerase subunit beta</fullName>
        <shortName evidence="6">RNAP subunit beta</shortName>
        <ecNumber evidence="6 8">2.7.7.6</ecNumber>
    </recommendedName>
    <alternativeName>
        <fullName evidence="6">RNA polymerase subunit beta</fullName>
    </alternativeName>
    <alternativeName>
        <fullName evidence="6">Transcriptase subunit beta</fullName>
    </alternativeName>
</protein>
<dbReference type="Pfam" id="PF00562">
    <property type="entry name" value="RNA_pol_Rpb2_6"/>
    <property type="match status" value="1"/>
</dbReference>
<evidence type="ECO:0000313" key="15">
    <source>
        <dbReference type="EMBL" id="BED91713.1"/>
    </source>
</evidence>
<dbReference type="EMBL" id="AP027924">
    <property type="protein sequence ID" value="BED91713.1"/>
    <property type="molecule type" value="Genomic_DNA"/>
</dbReference>
<keyword evidence="2 6" id="KW-0808">Transferase</keyword>
<dbReference type="InterPro" id="IPR015712">
    <property type="entry name" value="DNA-dir_RNA_pol_su2"/>
</dbReference>
<evidence type="ECO:0000256" key="3">
    <source>
        <dbReference type="ARBA" id="ARBA00022695"/>
    </source>
</evidence>
<dbReference type="InterPro" id="IPR007642">
    <property type="entry name" value="RNA_pol_Rpb2_2"/>
</dbReference>
<reference evidence="15" key="1">
    <citation type="journal article" date="2023" name="ISME J.">
        <title>Emergence of putative energy parasites within Clostridia revealed by genome analysis of a novel endosymbiotic clade.</title>
        <authorList>
            <person name="Takahashi K."/>
            <person name="Kuwahara H."/>
            <person name="Horikawa Y."/>
            <person name="Izawa K."/>
            <person name="Kato D."/>
            <person name="Inagaki T."/>
            <person name="Yuki M."/>
            <person name="Ohkuma M."/>
            <person name="Hongoh Y."/>
        </authorList>
    </citation>
    <scope>NUCLEOTIDE SEQUENCE</scope>
    <source>
        <strain evidence="15">CfP3-15</strain>
    </source>
</reference>
<evidence type="ECO:0000259" key="11">
    <source>
        <dbReference type="Pfam" id="PF04561"/>
    </source>
</evidence>
<evidence type="ECO:0000259" key="13">
    <source>
        <dbReference type="Pfam" id="PF04565"/>
    </source>
</evidence>
<dbReference type="Gene3D" id="2.40.270.10">
    <property type="entry name" value="DNA-directed RNA polymerase, subunit 2, domain 6"/>
    <property type="match status" value="1"/>
</dbReference>
<dbReference type="Proteomes" id="UP001337580">
    <property type="component" value="Chromosome"/>
</dbReference>
<evidence type="ECO:0000256" key="7">
    <source>
        <dbReference type="RuleBase" id="RU000434"/>
    </source>
</evidence>
<comment type="subunit">
    <text evidence="6 8">The RNAP catalytic core consists of 2 alpha, 1 beta, 1 beta' and 1 omega subunit. When a sigma factor is associated with the core the holoenzyme is formed, which can initiate transcription.</text>
</comment>
<feature type="domain" description="DNA-directed RNA polymerase subunit 2 hybrid-binding" evidence="9">
    <location>
        <begin position="702"/>
        <end position="1088"/>
    </location>
</feature>
<evidence type="ECO:0000259" key="14">
    <source>
        <dbReference type="Pfam" id="PF10385"/>
    </source>
</evidence>
<dbReference type="Gene3D" id="3.90.1110.10">
    <property type="entry name" value="RNA polymerase Rpb2, domain 2"/>
    <property type="match status" value="1"/>
</dbReference>
<evidence type="ECO:0000259" key="12">
    <source>
        <dbReference type="Pfam" id="PF04563"/>
    </source>
</evidence>
<dbReference type="Pfam" id="PF04561">
    <property type="entry name" value="RNA_pol_Rpb2_2"/>
    <property type="match status" value="2"/>
</dbReference>
<dbReference type="InterPro" id="IPR037033">
    <property type="entry name" value="DNA-dir_RNAP_su2_hyb_sf"/>
</dbReference>
<keyword evidence="1 6" id="KW-0240">DNA-directed RNA polymerase</keyword>